<proteinExistence type="predicted"/>
<dbReference type="InterPro" id="IPR050266">
    <property type="entry name" value="AB_hydrolase_sf"/>
</dbReference>
<name>A0A7X8XY29_9BACT</name>
<comment type="caution">
    <text evidence="2">The sequence shown here is derived from an EMBL/GenBank/DDBJ whole genome shotgun (WGS) entry which is preliminary data.</text>
</comment>
<reference evidence="2 3" key="1">
    <citation type="submission" date="2020-04" db="EMBL/GenBank/DDBJ databases">
        <title>Flammeovirga sp. SR4, a novel species isolated from seawater.</title>
        <authorList>
            <person name="Wang X."/>
        </authorList>
    </citation>
    <scope>NUCLEOTIDE SEQUENCE [LARGE SCALE GENOMIC DNA]</scope>
    <source>
        <strain evidence="2 3">SR4</strain>
    </source>
</reference>
<dbReference type="PANTHER" id="PTHR43798">
    <property type="entry name" value="MONOACYLGLYCEROL LIPASE"/>
    <property type="match status" value="1"/>
</dbReference>
<gene>
    <name evidence="2" type="ORF">HGP29_21610</name>
</gene>
<protein>
    <submittedName>
        <fullName evidence="2">Alpha/beta hydrolase</fullName>
    </submittedName>
</protein>
<evidence type="ECO:0000259" key="1">
    <source>
        <dbReference type="Pfam" id="PF00561"/>
    </source>
</evidence>
<organism evidence="2 3">
    <name type="scientific">Flammeovirga agarivorans</name>
    <dbReference type="NCBI Taxonomy" id="2726742"/>
    <lineage>
        <taxon>Bacteria</taxon>
        <taxon>Pseudomonadati</taxon>
        <taxon>Bacteroidota</taxon>
        <taxon>Cytophagia</taxon>
        <taxon>Cytophagales</taxon>
        <taxon>Flammeovirgaceae</taxon>
        <taxon>Flammeovirga</taxon>
    </lineage>
</organism>
<dbReference type="GO" id="GO:0016787">
    <property type="term" value="F:hydrolase activity"/>
    <property type="evidence" value="ECO:0007669"/>
    <property type="project" value="UniProtKB-KW"/>
</dbReference>
<keyword evidence="2" id="KW-0378">Hydrolase</keyword>
<dbReference type="Proteomes" id="UP000585050">
    <property type="component" value="Unassembled WGS sequence"/>
</dbReference>
<dbReference type="Gene3D" id="3.40.50.1820">
    <property type="entry name" value="alpha/beta hydrolase"/>
    <property type="match status" value="1"/>
</dbReference>
<evidence type="ECO:0000313" key="2">
    <source>
        <dbReference type="EMBL" id="NLR93812.1"/>
    </source>
</evidence>
<sequence length="276" mass="31819">MKNVKINGNTIEYQEYGIGQSLIFIHGTLSSGQTWRKIIPSLSKKYRCIVPEWPFGGHKVAVSQQVDLSPNGISDLIYQFFVAMNLSKAAIICNDTGGAYTQIFASKHQEMISQLVISNCEGFEIFPPKKFQSLQFMVQVPGYLWTMSKLFQYKPSLKWDLSFGLLSNALNPEELYEHYAKHFVADDLIRENFKRLVLGWNPKYTEKAAADLKEFNKPVLILWGMDDLDMFPLELGERIRNIFPNVEFVKIENAKTYVQEDNPQDFVENIHQFLDV</sequence>
<keyword evidence="3" id="KW-1185">Reference proteome</keyword>
<dbReference type="InterPro" id="IPR000073">
    <property type="entry name" value="AB_hydrolase_1"/>
</dbReference>
<dbReference type="InterPro" id="IPR029058">
    <property type="entry name" value="AB_hydrolase_fold"/>
</dbReference>
<accession>A0A7X8XY29</accession>
<dbReference type="AlphaFoldDB" id="A0A7X8XY29"/>
<dbReference type="SUPFAM" id="SSF53474">
    <property type="entry name" value="alpha/beta-Hydrolases"/>
    <property type="match status" value="1"/>
</dbReference>
<dbReference type="Pfam" id="PF00561">
    <property type="entry name" value="Abhydrolase_1"/>
    <property type="match status" value="1"/>
</dbReference>
<dbReference type="EMBL" id="JABAIL010000008">
    <property type="protein sequence ID" value="NLR93812.1"/>
    <property type="molecule type" value="Genomic_DNA"/>
</dbReference>
<evidence type="ECO:0000313" key="3">
    <source>
        <dbReference type="Proteomes" id="UP000585050"/>
    </source>
</evidence>
<dbReference type="RefSeq" id="WP_168884525.1">
    <property type="nucleotide sequence ID" value="NZ_JABAIL010000008.1"/>
</dbReference>
<feature type="domain" description="AB hydrolase-1" evidence="1">
    <location>
        <begin position="22"/>
        <end position="263"/>
    </location>
</feature>